<evidence type="ECO:0000313" key="5">
    <source>
        <dbReference type="Proteomes" id="UP000010798"/>
    </source>
</evidence>
<dbReference type="EMBL" id="CP003364">
    <property type="protein sequence ID" value="AGA31060.1"/>
    <property type="molecule type" value="Genomic_DNA"/>
</dbReference>
<dbReference type="InterPro" id="IPR036191">
    <property type="entry name" value="RRF_sf"/>
</dbReference>
<gene>
    <name evidence="4" type="ordered locus">Sinac_7005</name>
</gene>
<dbReference type="Gene3D" id="3.30.1360.40">
    <property type="match status" value="1"/>
</dbReference>
<dbReference type="STRING" id="886293.Sinac_7005"/>
<dbReference type="KEGG" id="saci:Sinac_7005"/>
<protein>
    <submittedName>
        <fullName evidence="4">Ribosome recycling factor</fullName>
    </submittedName>
</protein>
<dbReference type="RefSeq" id="WP_015250132.1">
    <property type="nucleotide sequence ID" value="NC_019892.1"/>
</dbReference>
<dbReference type="Gene3D" id="1.10.132.20">
    <property type="entry name" value="Ribosome-recycling factor"/>
    <property type="match status" value="1"/>
</dbReference>
<name>L0DQB9_SINAD</name>
<dbReference type="Pfam" id="PF01765">
    <property type="entry name" value="RRF"/>
    <property type="match status" value="1"/>
</dbReference>
<sequence length="167" mass="18104">MNDWAGRMSKSVRLLAEQLAGIRPGALSPGFIETFRVASQGRSLSIRQVATVAHRGDRITISPFDRSIVPAIVRSLVEARLNAYALDPATICVTIPPISGEQRAEFARHVKKLGEEAKVAVRAIRQEARKQIEARGRGSQRAVQEATDAAVADIDRLVQGKIAALIS</sequence>
<evidence type="ECO:0000259" key="3">
    <source>
        <dbReference type="Pfam" id="PF01765"/>
    </source>
</evidence>
<reference evidence="4 5" key="1">
    <citation type="submission" date="2012-02" db="EMBL/GenBank/DDBJ databases">
        <title>Complete sequence of chromosome of Singulisphaera acidiphila DSM 18658.</title>
        <authorList>
            <consortium name="US DOE Joint Genome Institute (JGI-PGF)"/>
            <person name="Lucas S."/>
            <person name="Copeland A."/>
            <person name="Lapidus A."/>
            <person name="Glavina del Rio T."/>
            <person name="Dalin E."/>
            <person name="Tice H."/>
            <person name="Bruce D."/>
            <person name="Goodwin L."/>
            <person name="Pitluck S."/>
            <person name="Peters L."/>
            <person name="Ovchinnikova G."/>
            <person name="Chertkov O."/>
            <person name="Kyrpides N."/>
            <person name="Mavromatis K."/>
            <person name="Ivanova N."/>
            <person name="Brettin T."/>
            <person name="Detter J.C."/>
            <person name="Han C."/>
            <person name="Larimer F."/>
            <person name="Land M."/>
            <person name="Hauser L."/>
            <person name="Markowitz V."/>
            <person name="Cheng J.-F."/>
            <person name="Hugenholtz P."/>
            <person name="Woyke T."/>
            <person name="Wu D."/>
            <person name="Tindall B."/>
            <person name="Pomrenke H."/>
            <person name="Brambilla E."/>
            <person name="Klenk H.-P."/>
            <person name="Eisen J.A."/>
        </authorList>
    </citation>
    <scope>NUCLEOTIDE SEQUENCE [LARGE SCALE GENOMIC DNA]</scope>
    <source>
        <strain evidence="5">ATCC BAA-1392 / DSM 18658 / VKM B-2454 / MOB10</strain>
    </source>
</reference>
<feature type="domain" description="Ribosome recycling factor" evidence="3">
    <location>
        <begin position="16"/>
        <end position="165"/>
    </location>
</feature>
<dbReference type="PANTHER" id="PTHR20982:SF3">
    <property type="entry name" value="MITOCHONDRIAL RIBOSOME RECYCLING FACTOR PSEUDO 1"/>
    <property type="match status" value="1"/>
</dbReference>
<keyword evidence="2" id="KW-0648">Protein biosynthesis</keyword>
<dbReference type="AlphaFoldDB" id="L0DQB9"/>
<evidence type="ECO:0000256" key="2">
    <source>
        <dbReference type="ARBA" id="ARBA00022917"/>
    </source>
</evidence>
<dbReference type="Proteomes" id="UP000010798">
    <property type="component" value="Chromosome"/>
</dbReference>
<evidence type="ECO:0000256" key="1">
    <source>
        <dbReference type="ARBA" id="ARBA00005912"/>
    </source>
</evidence>
<dbReference type="GO" id="GO:0006412">
    <property type="term" value="P:translation"/>
    <property type="evidence" value="ECO:0007669"/>
    <property type="project" value="UniProtKB-KW"/>
</dbReference>
<dbReference type="OrthoDB" id="271780at2"/>
<dbReference type="HOGENOM" id="CLU_1593443_0_0_0"/>
<dbReference type="SUPFAM" id="SSF55194">
    <property type="entry name" value="Ribosome recycling factor, RRF"/>
    <property type="match status" value="1"/>
</dbReference>
<dbReference type="InterPro" id="IPR023584">
    <property type="entry name" value="Ribosome_recyc_fac_dom"/>
</dbReference>
<dbReference type="eggNOG" id="COG0233">
    <property type="taxonomic scope" value="Bacteria"/>
</dbReference>
<comment type="similarity">
    <text evidence="1">Belongs to the RRF family.</text>
</comment>
<keyword evidence="5" id="KW-1185">Reference proteome</keyword>
<evidence type="ECO:0000313" key="4">
    <source>
        <dbReference type="EMBL" id="AGA31060.1"/>
    </source>
</evidence>
<dbReference type="InterPro" id="IPR002661">
    <property type="entry name" value="Ribosome_recyc_fac"/>
</dbReference>
<proteinExistence type="inferred from homology"/>
<accession>L0DQB9</accession>
<dbReference type="GO" id="GO:0043023">
    <property type="term" value="F:ribosomal large subunit binding"/>
    <property type="evidence" value="ECO:0007669"/>
    <property type="project" value="TreeGrafter"/>
</dbReference>
<organism evidence="4 5">
    <name type="scientific">Singulisphaera acidiphila (strain ATCC BAA-1392 / DSM 18658 / VKM B-2454 / MOB10)</name>
    <dbReference type="NCBI Taxonomy" id="886293"/>
    <lineage>
        <taxon>Bacteria</taxon>
        <taxon>Pseudomonadati</taxon>
        <taxon>Planctomycetota</taxon>
        <taxon>Planctomycetia</taxon>
        <taxon>Isosphaerales</taxon>
        <taxon>Isosphaeraceae</taxon>
        <taxon>Singulisphaera</taxon>
    </lineage>
</organism>
<dbReference type="PANTHER" id="PTHR20982">
    <property type="entry name" value="RIBOSOME RECYCLING FACTOR"/>
    <property type="match status" value="1"/>
</dbReference>